<feature type="non-terminal residue" evidence="1">
    <location>
        <position position="343"/>
    </location>
</feature>
<sequence length="343" mass="37891">MGGMEDEALVKLSEKASSITSVILTAGWHSTASQLASVSAIIRTAMRLQDVKVYSHSPRENDIWEAIVGSSATLRKIEFGTITPATLKSSILFPVLTELKLIVQDHQILTDIFKNTTFPHLTSLTCGSYSAHQAHPDHASIFINAIVSSCSHETLTSLSLLANYDDHESWPGEHRAPYISSEVLRPLLKFKWLHHLHIAPEWSWNLDDKLVEQMAHAWPGLTHLHLDPNPFWLMDNCLITFRSLETLARRCPDLEHFGAIINSTPPPPASPPGPPLNGHWHGGLLTLCVGDSGVDACGPVAAYLSGVFPNLQEIRTHNEQFPTEWQQIHALGDSGQFDLGHGR</sequence>
<organism evidence="1 2">
    <name type="scientific">Steccherinum ochraceum</name>
    <dbReference type="NCBI Taxonomy" id="92696"/>
    <lineage>
        <taxon>Eukaryota</taxon>
        <taxon>Fungi</taxon>
        <taxon>Dikarya</taxon>
        <taxon>Basidiomycota</taxon>
        <taxon>Agaricomycotina</taxon>
        <taxon>Agaricomycetes</taxon>
        <taxon>Polyporales</taxon>
        <taxon>Steccherinaceae</taxon>
        <taxon>Steccherinum</taxon>
    </lineage>
</organism>
<evidence type="ECO:0000313" key="2">
    <source>
        <dbReference type="Proteomes" id="UP000292702"/>
    </source>
</evidence>
<dbReference type="AlphaFoldDB" id="A0A4R0RA93"/>
<reference evidence="1 2" key="1">
    <citation type="submission" date="2018-11" db="EMBL/GenBank/DDBJ databases">
        <title>Genome assembly of Steccherinum ochraceum LE-BIN_3174, the white-rot fungus of the Steccherinaceae family (The Residual Polyporoid clade, Polyporales, Basidiomycota).</title>
        <authorList>
            <person name="Fedorova T.V."/>
            <person name="Glazunova O.A."/>
            <person name="Landesman E.O."/>
            <person name="Moiseenko K.V."/>
            <person name="Psurtseva N.V."/>
            <person name="Savinova O.S."/>
            <person name="Shakhova N.V."/>
            <person name="Tyazhelova T.V."/>
            <person name="Vasina D.V."/>
        </authorList>
    </citation>
    <scope>NUCLEOTIDE SEQUENCE [LARGE SCALE GENOMIC DNA]</scope>
    <source>
        <strain evidence="1 2">LE-BIN_3174</strain>
    </source>
</reference>
<dbReference type="STRING" id="92696.A0A4R0RA93"/>
<protein>
    <recommendedName>
        <fullName evidence="3">F-box domain-containing protein</fullName>
    </recommendedName>
</protein>
<dbReference type="Proteomes" id="UP000292702">
    <property type="component" value="Unassembled WGS sequence"/>
</dbReference>
<keyword evidence="2" id="KW-1185">Reference proteome</keyword>
<dbReference type="OrthoDB" id="2802434at2759"/>
<proteinExistence type="predicted"/>
<dbReference type="Gene3D" id="3.80.10.10">
    <property type="entry name" value="Ribonuclease Inhibitor"/>
    <property type="match status" value="1"/>
</dbReference>
<evidence type="ECO:0000313" key="1">
    <source>
        <dbReference type="EMBL" id="TCD63666.1"/>
    </source>
</evidence>
<dbReference type="InterPro" id="IPR032675">
    <property type="entry name" value="LRR_dom_sf"/>
</dbReference>
<name>A0A4R0RA93_9APHY</name>
<accession>A0A4R0RA93</accession>
<comment type="caution">
    <text evidence="1">The sequence shown here is derived from an EMBL/GenBank/DDBJ whole genome shotgun (WGS) entry which is preliminary data.</text>
</comment>
<gene>
    <name evidence="1" type="ORF">EIP91_005110</name>
</gene>
<evidence type="ECO:0008006" key="3">
    <source>
        <dbReference type="Google" id="ProtNLM"/>
    </source>
</evidence>
<dbReference type="EMBL" id="RWJN01000282">
    <property type="protein sequence ID" value="TCD63666.1"/>
    <property type="molecule type" value="Genomic_DNA"/>
</dbReference>